<feature type="domain" description="Strictosidine synthase conserved region" evidence="5">
    <location>
        <begin position="236"/>
        <end position="318"/>
    </location>
</feature>
<organism evidence="6 7">
    <name type="scientific">Pythium insidiosum</name>
    <name type="common">Pythiosis disease agent</name>
    <dbReference type="NCBI Taxonomy" id="114742"/>
    <lineage>
        <taxon>Eukaryota</taxon>
        <taxon>Sar</taxon>
        <taxon>Stramenopiles</taxon>
        <taxon>Oomycota</taxon>
        <taxon>Peronosporomycetes</taxon>
        <taxon>Pythiales</taxon>
        <taxon>Pythiaceae</taxon>
        <taxon>Pythium</taxon>
    </lineage>
</organism>
<comment type="caution">
    <text evidence="6">The sequence shown here is derived from an EMBL/GenBank/DDBJ whole genome shotgun (WGS) entry which is preliminary data.</text>
</comment>
<evidence type="ECO:0000256" key="4">
    <source>
        <dbReference type="SAM" id="MobiDB-lite"/>
    </source>
</evidence>
<evidence type="ECO:0000313" key="7">
    <source>
        <dbReference type="Proteomes" id="UP001209570"/>
    </source>
</evidence>
<gene>
    <name evidence="6" type="ORF">P43SY_006686</name>
</gene>
<dbReference type="AlphaFoldDB" id="A0AAD5LJR9"/>
<reference evidence="6" key="1">
    <citation type="submission" date="2021-12" db="EMBL/GenBank/DDBJ databases">
        <title>Prjna785345.</title>
        <authorList>
            <person name="Rujirawat T."/>
            <person name="Krajaejun T."/>
        </authorList>
    </citation>
    <scope>NUCLEOTIDE SEQUENCE</scope>
    <source>
        <strain evidence="6">Pi057C3</strain>
    </source>
</reference>
<dbReference type="PANTHER" id="PTHR10426:SF88">
    <property type="entry name" value="ADIPOCYTE PLASMA MEMBRANE-ASSOCIATED PROTEIN HEMOMUCIN-RELATED"/>
    <property type="match status" value="1"/>
</dbReference>
<comment type="similarity">
    <text evidence="1">Belongs to the strictosidine synthase family.</text>
</comment>
<dbReference type="GO" id="GO:0012505">
    <property type="term" value="C:endomembrane system"/>
    <property type="evidence" value="ECO:0007669"/>
    <property type="project" value="TreeGrafter"/>
</dbReference>
<feature type="region of interest" description="Disordered" evidence="4">
    <location>
        <begin position="1"/>
        <end position="26"/>
    </location>
</feature>
<proteinExistence type="inferred from homology"/>
<feature type="compositionally biased region" description="Low complexity" evidence="4">
    <location>
        <begin position="10"/>
        <end position="22"/>
    </location>
</feature>
<dbReference type="EMBL" id="JAKCXM010000153">
    <property type="protein sequence ID" value="KAJ0400507.1"/>
    <property type="molecule type" value="Genomic_DNA"/>
</dbReference>
<dbReference type="SUPFAM" id="SSF63829">
    <property type="entry name" value="Calcium-dependent phosphotriesterase"/>
    <property type="match status" value="1"/>
</dbReference>
<dbReference type="Pfam" id="PF03088">
    <property type="entry name" value="Str_synth"/>
    <property type="match status" value="1"/>
</dbReference>
<protein>
    <recommendedName>
        <fullName evidence="5">Strictosidine synthase conserved region domain-containing protein</fullName>
    </recommendedName>
</protein>
<evidence type="ECO:0000259" key="5">
    <source>
        <dbReference type="Pfam" id="PF03088"/>
    </source>
</evidence>
<evidence type="ECO:0000256" key="1">
    <source>
        <dbReference type="ARBA" id="ARBA00009191"/>
    </source>
</evidence>
<keyword evidence="3" id="KW-0325">Glycoprotein</keyword>
<name>A0AAD5LJR9_PYTIN</name>
<dbReference type="PANTHER" id="PTHR10426">
    <property type="entry name" value="STRICTOSIDINE SYNTHASE-RELATED"/>
    <property type="match status" value="1"/>
</dbReference>
<dbReference type="Proteomes" id="UP001209570">
    <property type="component" value="Unassembled WGS sequence"/>
</dbReference>
<dbReference type="GO" id="GO:0016787">
    <property type="term" value="F:hydrolase activity"/>
    <property type="evidence" value="ECO:0007669"/>
    <property type="project" value="TreeGrafter"/>
</dbReference>
<accession>A0AAD5LJR9</accession>
<evidence type="ECO:0000256" key="2">
    <source>
        <dbReference type="ARBA" id="ARBA00022553"/>
    </source>
</evidence>
<keyword evidence="2" id="KW-0597">Phosphoprotein</keyword>
<evidence type="ECO:0000313" key="6">
    <source>
        <dbReference type="EMBL" id="KAJ0400507.1"/>
    </source>
</evidence>
<dbReference type="InterPro" id="IPR011042">
    <property type="entry name" value="6-blade_b-propeller_TolB-like"/>
</dbReference>
<dbReference type="Gene3D" id="2.120.10.30">
    <property type="entry name" value="TolB, C-terminal domain"/>
    <property type="match status" value="1"/>
</dbReference>
<dbReference type="InterPro" id="IPR018119">
    <property type="entry name" value="Strictosidine_synth_cons-reg"/>
</dbReference>
<sequence length="449" mass="48804">MTSSREQRSAAADAAPTEAAPSPQRPQVVGDLFPNLLSKPVLVLALLMALVSLALEFVEGPIEPHEIALQYELRTLEQQSAFEAGGVAVGHSFFDHAERVLQGEALAAESLAVTPDGQRAFVGLRDGRVAFLTHDRAQQSVHAALHEFARTGDPQDTSTCGQLDREPECGRPLGLAFAEATPFSKYVARMSDPELFSGTHVLLVADAYLGLFLMDARGQKLSLFSTVGARRTKLLNSLAVGPKGDVFVTESSRRFGRNQVLLDNLERQNSGRLLRFNPRTGKATVLAKELGFPNGLALVDGGRALLMALTFQNKVVKFSLDTREIHDFAYVPGQPDNLSVHGVGANGRPALFVGLVDIEPRWRPLVTQSTKVRKLLALVAPPSLLLRIVGRRGAFAVVDLESGSLTHVVQDRDGLARLNSGVDHFDGFYYMTSWHREYLVRAPVEALSA</sequence>
<evidence type="ECO:0000256" key="3">
    <source>
        <dbReference type="ARBA" id="ARBA00023180"/>
    </source>
</evidence>
<keyword evidence="7" id="KW-1185">Reference proteome</keyword>